<evidence type="ECO:0000313" key="4">
    <source>
        <dbReference type="EMBL" id="GAA4063147.1"/>
    </source>
</evidence>
<organism evidence="4 5">
    <name type="scientific">Flavobacterium cheonanense</name>
    <dbReference type="NCBI Taxonomy" id="706183"/>
    <lineage>
        <taxon>Bacteria</taxon>
        <taxon>Pseudomonadati</taxon>
        <taxon>Bacteroidota</taxon>
        <taxon>Flavobacteriia</taxon>
        <taxon>Flavobacteriales</taxon>
        <taxon>Flavobacteriaceae</taxon>
        <taxon>Flavobacterium</taxon>
    </lineage>
</organism>
<comment type="caution">
    <text evidence="4">The sequence shown here is derived from an EMBL/GenBank/DDBJ whole genome shotgun (WGS) entry which is preliminary data.</text>
</comment>
<dbReference type="EMBL" id="BAABCT010000001">
    <property type="protein sequence ID" value="GAA4063147.1"/>
    <property type="molecule type" value="Genomic_DNA"/>
</dbReference>
<keyword evidence="5" id="KW-1185">Reference proteome</keyword>
<dbReference type="Pfam" id="PF18657">
    <property type="entry name" value="YDG"/>
    <property type="match status" value="5"/>
</dbReference>
<feature type="domain" description="YDG" evidence="2">
    <location>
        <begin position="630"/>
        <end position="706"/>
    </location>
</feature>
<dbReference type="Pfam" id="PF11617">
    <property type="entry name" value="Cu-binding_MopE"/>
    <property type="match status" value="1"/>
</dbReference>
<name>A0ABP7VCS0_9FLAO</name>
<accession>A0ABP7VCS0</accession>
<feature type="domain" description="YDG" evidence="2">
    <location>
        <begin position="1002"/>
        <end position="1081"/>
    </location>
</feature>
<dbReference type="InterPro" id="IPR015919">
    <property type="entry name" value="Cadherin-like_sf"/>
</dbReference>
<proteinExistence type="predicted"/>
<feature type="domain" description="Secretion system C-terminal sorting" evidence="3">
    <location>
        <begin position="2000"/>
        <end position="2070"/>
    </location>
</feature>
<dbReference type="InterPro" id="IPR021655">
    <property type="entry name" value="Put_metal-bd"/>
</dbReference>
<evidence type="ECO:0000256" key="1">
    <source>
        <dbReference type="ARBA" id="ARBA00022729"/>
    </source>
</evidence>
<evidence type="ECO:0000313" key="5">
    <source>
        <dbReference type="Proteomes" id="UP001500367"/>
    </source>
</evidence>
<evidence type="ECO:0000259" key="3">
    <source>
        <dbReference type="Pfam" id="PF18962"/>
    </source>
</evidence>
<feature type="domain" description="YDG" evidence="2">
    <location>
        <begin position="1176"/>
        <end position="1248"/>
    </location>
</feature>
<feature type="domain" description="YDG" evidence="2">
    <location>
        <begin position="546"/>
        <end position="620"/>
    </location>
</feature>
<evidence type="ECO:0000259" key="2">
    <source>
        <dbReference type="Pfam" id="PF18657"/>
    </source>
</evidence>
<dbReference type="Gene3D" id="2.60.40.10">
    <property type="entry name" value="Immunoglobulins"/>
    <property type="match status" value="2"/>
</dbReference>
<dbReference type="Pfam" id="PF18962">
    <property type="entry name" value="Por_Secre_tail"/>
    <property type="match status" value="1"/>
</dbReference>
<dbReference type="RefSeq" id="WP_344815208.1">
    <property type="nucleotide sequence ID" value="NZ_BAABCT010000001.1"/>
</dbReference>
<evidence type="ECO:0008006" key="6">
    <source>
        <dbReference type="Google" id="ProtNLM"/>
    </source>
</evidence>
<dbReference type="InterPro" id="IPR013783">
    <property type="entry name" value="Ig-like_fold"/>
</dbReference>
<dbReference type="SUPFAM" id="SSF49313">
    <property type="entry name" value="Cadherin-like"/>
    <property type="match status" value="2"/>
</dbReference>
<keyword evidence="1" id="KW-0732">Signal</keyword>
<protein>
    <recommendedName>
        <fullName evidence="6">Staphylococcus aureus surface protein A</fullName>
    </recommendedName>
</protein>
<dbReference type="InterPro" id="IPR041248">
    <property type="entry name" value="YDG"/>
</dbReference>
<dbReference type="Proteomes" id="UP001500367">
    <property type="component" value="Unassembled WGS sequence"/>
</dbReference>
<dbReference type="NCBIfam" id="TIGR04183">
    <property type="entry name" value="Por_Secre_tail"/>
    <property type="match status" value="1"/>
</dbReference>
<feature type="domain" description="YDG" evidence="2">
    <location>
        <begin position="1258"/>
        <end position="1334"/>
    </location>
</feature>
<gene>
    <name evidence="4" type="ORF">GCM10022389_04760</name>
</gene>
<sequence>MKKHLQVINSIKMLFYSLAFLLLLFPSKGFAQLLTEDFSYSTTGDITTSSAGVWTAHSGTTNYPQYTNSGLTYSGFSGSNVGGAMTISTSGTADVNRVFTNQTSGIVYASFLVNISGVTTTGDYFAHFGQTSVGTTFVGRLFVRRDASNNLSFGLSKSAAIGSATFTPYSYSLNTTYLIVLKYSINSGTNNDTVAIYLNPVLNGIEPGSTTISAADSSAADLASGVGSIAFRQAGGNTPNATIDGIRVGLTWASILPSSASISGATTATAFTTTYGTASTEQSFAVSGTDLSANLVATAPTGFEVSNDGATYGATTSFPQISGSASGTLRIRLKADASVVGTYDSQNIVLSSTGATPVNITTSSTGNIVSPATITITANNQNVAFGTPVANVIALGSYTPSGFVNSENASVISGSASYTTSYTDTTPAATSGVTITPDVSLLTATNYSFLAADGTISITSSPTPSITSGLTFSSVYGTVASIYTITASESPTSYSASGLPGGLTLNTSNGEISGTPTATPGAYNVLISASNGAGAGDSQTLVYTITAKELTISGAIADNKIYDRTNVATISGSTLVGVFGSDDVSVSNSGTFATINVSNGVSVTSTQTLSGLDAGKYSLTLPTGLMADITAKEVTISGAAAQNKSFDGNTTATITGTLNGVIAPDTVTLTLSGTFASSAIGTGIAVTSTSTIGGANSGNYSLTQPTGLTANITVPSVPLLQWNTFSNLGTETTEPSATNDANMLSSDLNFTGSTVVPATNGSRFGGTWGTVAAVTTDKYIQFTATPTTGYLFTPTSFVFIWDRSSTGPSSVALRSSADGFASDLGVITGLSTGGSSTSTFRTITISGLTALSSSTTFRLYGYTSTGGTGGFDCASSQNNVVLNGYTELAPPPAIATSGTLSALSTVYGTPSSETSFSVSGTFMQAGILVTPPSGYEVSLSSGSGFASSVTVGAAGTISSTPVYVRLSAIASVINSPYSGDIVLSSSNATSVNVATVSSTVSAKELTVSGLTANNKVFDGNTAATLSGTGSLVGVINSDAVSLNGTPVGTFASSAVANAVAVSVTGYSISGAGSANYYLTQPSLVADITSEPSPVISSVLTASATYGLSAETYTITASESPSSFNATGLPAGLSVNTSNGEITGTPTGLPGLYTVTISATNGGGTGIATLNYTILAKELTISGAVANNKIYNKLNNAIISGYTLVGVVGTDDVTVSNTGTFASVDVANGIVVSSTQTLSGADIAKYTLTLPSGLFADITPRALTVTGAIAQNKPFDGNTNATITGTLTGIISGDVVTLIGTGTFASSAVANGVAVTSTSTLGGASAGNYSLTQPTGLIANITPPAILQWNTFGNTGNETTEPSTYNNPNVTSANLTQGTIAVTGNANRFGGTGWFNTGNTAGGNTLSEAVAGNDYIQFVVTPNSGYTFTPTSFSFIWDFSGTGPRSVALRSSADGFTNDIGTLINMTASATAIKTIPITSLTNVSSTTTFRLYGFGATATGGTGGFDTNSNQNNVILYGTTAELTGPTASVISGTTSICEGDSAAISVTLTGGTSPFTIEYTDGTTVFTESNYISGTNIIVSPLITSTYTIVSVTDSLALTGTGNSGSAVITLLPNLTYYVDNDGDGYGDPLAPTFQSCVPFPGYVTLGTDCNDANAAINPGAVDVCYDGIDNDCNGIIDNACSPIVGSLPAGTCGTTLAGWYSTVTANWTNFAQGYRFRITKVDMNTNLPIAAPVIIDRPVNNISLANVPGTTYNSRYMFEIAVRYNNVWQPFFGPACYLNTPNPVSTIGAQCGSTLTAMNQWINAGAVSNVTAYRFRVTRVIAGIPTGASQETTQPSNKFNMTQLSGILFASTYRVEVSLRNTDGTFLPYGTPCDINTPAYPTTQVRTVQCNNYQVTSNSELIIADGVNGAIMYRFRVYNGVDYDTFYDNQFNRFTLNNFPGLIPNGAIYSVQVAVRLPNETSFGPYSKACTIKTPLQARAIASDVQLEVVNVFEALAYPNPFAENFKLDVKTNSEANIQVRVYDMIGKLVEDKMINASDIQNFELGNQYPSGVYNVIVSQESNTKTLRVIKR</sequence>
<reference evidence="5" key="1">
    <citation type="journal article" date="2019" name="Int. J. Syst. Evol. Microbiol.">
        <title>The Global Catalogue of Microorganisms (GCM) 10K type strain sequencing project: providing services to taxonomists for standard genome sequencing and annotation.</title>
        <authorList>
            <consortium name="The Broad Institute Genomics Platform"/>
            <consortium name="The Broad Institute Genome Sequencing Center for Infectious Disease"/>
            <person name="Wu L."/>
            <person name="Ma J."/>
        </authorList>
    </citation>
    <scope>NUCLEOTIDE SEQUENCE [LARGE SCALE GENOMIC DNA]</scope>
    <source>
        <strain evidence="5">JCM 17069</strain>
    </source>
</reference>
<dbReference type="InterPro" id="IPR026444">
    <property type="entry name" value="Secre_tail"/>
</dbReference>